<dbReference type="EnsemblPlants" id="Bra033250.1">
    <property type="protein sequence ID" value="Bra033250.1-P"/>
    <property type="gene ID" value="Bra033250"/>
</dbReference>
<dbReference type="Proteomes" id="UP000011750">
    <property type="component" value="Chromosome A10"/>
</dbReference>
<reference evidence="1" key="3">
    <citation type="submission" date="2023-03" db="UniProtKB">
        <authorList>
            <consortium name="EnsemblPlants"/>
        </authorList>
    </citation>
    <scope>IDENTIFICATION</scope>
    <source>
        <strain evidence="1">cv. Chiifu-401-42</strain>
    </source>
</reference>
<evidence type="ECO:0000313" key="1">
    <source>
        <dbReference type="EnsemblPlants" id="Bra033250.1-P"/>
    </source>
</evidence>
<dbReference type="AlphaFoldDB" id="M4EWR5"/>
<evidence type="ECO:0000313" key="2">
    <source>
        <dbReference type="Proteomes" id="UP000011750"/>
    </source>
</evidence>
<reference evidence="1 2" key="1">
    <citation type="journal article" date="2011" name="Nat. Genet.">
        <title>The genome of the mesopolyploid crop species Brassica rapa.</title>
        <authorList>
            <consortium name="Brassica rapa Genome Sequencing Project Consortium"/>
            <person name="Wang X."/>
            <person name="Wang H."/>
            <person name="Wang J."/>
            <person name="Sun R."/>
            <person name="Wu J."/>
            <person name="Liu S."/>
            <person name="Bai Y."/>
            <person name="Mun J.H."/>
            <person name="Bancroft I."/>
            <person name="Cheng F."/>
            <person name="Huang S."/>
            <person name="Li X."/>
            <person name="Hua W."/>
            <person name="Wang J."/>
            <person name="Wang X."/>
            <person name="Freeling M."/>
            <person name="Pires J.C."/>
            <person name="Paterson A.H."/>
            <person name="Chalhoub B."/>
            <person name="Wang B."/>
            <person name="Hayward A."/>
            <person name="Sharpe A.G."/>
            <person name="Park B.S."/>
            <person name="Weisshaar B."/>
            <person name="Liu B."/>
            <person name="Li B."/>
            <person name="Liu B."/>
            <person name="Tong C."/>
            <person name="Song C."/>
            <person name="Duran C."/>
            <person name="Peng C."/>
            <person name="Geng C."/>
            <person name="Koh C."/>
            <person name="Lin C."/>
            <person name="Edwards D."/>
            <person name="Mu D."/>
            <person name="Shen D."/>
            <person name="Soumpourou E."/>
            <person name="Li F."/>
            <person name="Fraser F."/>
            <person name="Conant G."/>
            <person name="Lassalle G."/>
            <person name="King G.J."/>
            <person name="Bonnema G."/>
            <person name="Tang H."/>
            <person name="Wang H."/>
            <person name="Belcram H."/>
            <person name="Zhou H."/>
            <person name="Hirakawa H."/>
            <person name="Abe H."/>
            <person name="Guo H."/>
            <person name="Wang H."/>
            <person name="Jin H."/>
            <person name="Parkin I.A."/>
            <person name="Batley J."/>
            <person name="Kim J.S."/>
            <person name="Just J."/>
            <person name="Li J."/>
            <person name="Xu J."/>
            <person name="Deng J."/>
            <person name="Kim J.A."/>
            <person name="Li J."/>
            <person name="Yu J."/>
            <person name="Meng J."/>
            <person name="Wang J."/>
            <person name="Min J."/>
            <person name="Poulain J."/>
            <person name="Wang J."/>
            <person name="Hatakeyama K."/>
            <person name="Wu K."/>
            <person name="Wang L."/>
            <person name="Fang L."/>
            <person name="Trick M."/>
            <person name="Links M.G."/>
            <person name="Zhao M."/>
            <person name="Jin M."/>
            <person name="Ramchiary N."/>
            <person name="Drou N."/>
            <person name="Berkman P.J."/>
            <person name="Cai Q."/>
            <person name="Huang Q."/>
            <person name="Li R."/>
            <person name="Tabata S."/>
            <person name="Cheng S."/>
            <person name="Zhang S."/>
            <person name="Zhang S."/>
            <person name="Huang S."/>
            <person name="Sato S."/>
            <person name="Sun S."/>
            <person name="Kwon S.J."/>
            <person name="Choi S.R."/>
            <person name="Lee T.H."/>
            <person name="Fan W."/>
            <person name="Zhao X."/>
            <person name="Tan X."/>
            <person name="Xu X."/>
            <person name="Wang Y."/>
            <person name="Qiu Y."/>
            <person name="Yin Y."/>
            <person name="Li Y."/>
            <person name="Du Y."/>
            <person name="Liao Y."/>
            <person name="Lim Y."/>
            <person name="Narusaka Y."/>
            <person name="Wang Y."/>
            <person name="Wang Z."/>
            <person name="Li Z."/>
            <person name="Wang Z."/>
            <person name="Xiong Z."/>
            <person name="Zhang Z."/>
        </authorList>
    </citation>
    <scope>NUCLEOTIDE SEQUENCE [LARGE SCALE GENOMIC DNA]</scope>
    <source>
        <strain evidence="1 2">cv. Chiifu-401-42</strain>
    </source>
</reference>
<dbReference type="OMA" id="PHWISQI"/>
<dbReference type="HOGENOM" id="CLU_098089_0_0_1"/>
<keyword evidence="2" id="KW-1185">Reference proteome</keyword>
<organism evidence="1 2">
    <name type="scientific">Brassica campestris</name>
    <name type="common">Field mustard</name>
    <dbReference type="NCBI Taxonomy" id="3711"/>
    <lineage>
        <taxon>Eukaryota</taxon>
        <taxon>Viridiplantae</taxon>
        <taxon>Streptophyta</taxon>
        <taxon>Embryophyta</taxon>
        <taxon>Tracheophyta</taxon>
        <taxon>Spermatophyta</taxon>
        <taxon>Magnoliopsida</taxon>
        <taxon>eudicotyledons</taxon>
        <taxon>Gunneridae</taxon>
        <taxon>Pentapetalae</taxon>
        <taxon>rosids</taxon>
        <taxon>malvids</taxon>
        <taxon>Brassicales</taxon>
        <taxon>Brassicaceae</taxon>
        <taxon>Brassiceae</taxon>
        <taxon>Brassica</taxon>
    </lineage>
</organism>
<dbReference type="Gramene" id="Bra033250.1">
    <property type="protein sequence ID" value="Bra033250.1-P"/>
    <property type="gene ID" value="Bra033250"/>
</dbReference>
<name>M4EWR5_BRACM</name>
<accession>M4EWR5</accession>
<sequence>MTVHMKMGKTLTRVKKLLDEDIQPEPEPDLTEPDIQDKISNITISETDGDLKSVAGPPTHEINHTSYIGASSDIGALKEGYLCNHKEFNRETSFYRFSTQPEHAANWFHTKRSNGLGNIPFTSQAAYTASELVLFKESNSLLKECATQTHVWKPGDQPLHLRPLGEFIPCTKPHWISQILHHLNLPFLEPICFKSQRLVFYTLGCDLAIFFINQKLPKAPRIFPKFSRYKQLHTFPILAQILSIRPNG</sequence>
<dbReference type="InParanoid" id="M4EWR5"/>
<proteinExistence type="predicted"/>
<protein>
    <submittedName>
        <fullName evidence="1">Uncharacterized protein</fullName>
    </submittedName>
</protein>
<reference evidence="1 2" key="2">
    <citation type="journal article" date="2018" name="Hortic Res">
        <title>Improved Brassica rapa reference genome by single-molecule sequencing and chromosome conformation capture technologies.</title>
        <authorList>
            <person name="Zhang L."/>
            <person name="Cai X."/>
            <person name="Wu J."/>
            <person name="Liu M."/>
            <person name="Grob S."/>
            <person name="Cheng F."/>
            <person name="Liang J."/>
            <person name="Cai C."/>
            <person name="Liu Z."/>
            <person name="Liu B."/>
            <person name="Wang F."/>
            <person name="Li S."/>
            <person name="Liu F."/>
            <person name="Li X."/>
            <person name="Cheng L."/>
            <person name="Yang W."/>
            <person name="Li M.H."/>
            <person name="Grossniklaus U."/>
            <person name="Zheng H."/>
            <person name="Wang X."/>
        </authorList>
    </citation>
    <scope>NUCLEOTIDE SEQUENCE [LARGE SCALE GENOMIC DNA]</scope>
    <source>
        <strain evidence="1 2">cv. Chiifu-401-42</strain>
    </source>
</reference>